<evidence type="ECO:0000313" key="3">
    <source>
        <dbReference type="EMBL" id="AKL97933.1"/>
    </source>
</evidence>
<keyword evidence="4" id="KW-1185">Reference proteome</keyword>
<dbReference type="NCBIfam" id="TIGR02669">
    <property type="entry name" value="SpoIID_LytB"/>
    <property type="match status" value="1"/>
</dbReference>
<keyword evidence="1" id="KW-0732">Signal</keyword>
<dbReference type="InterPro" id="IPR051922">
    <property type="entry name" value="Bact_Sporulation_Assoc"/>
</dbReference>
<reference evidence="3 4" key="1">
    <citation type="submission" date="2014-09" db="EMBL/GenBank/DDBJ databases">
        <title>Complete genome sequence of Endomicrobium proavitum.</title>
        <authorList>
            <person name="Zheng H."/>
        </authorList>
    </citation>
    <scope>NUCLEOTIDE SEQUENCE [LARGE SCALE GENOMIC DNA]</scope>
    <source>
        <strain evidence="3 4">Rsa215</strain>
    </source>
</reference>
<evidence type="ECO:0000256" key="1">
    <source>
        <dbReference type="SAM" id="SignalP"/>
    </source>
</evidence>
<name>A0A0G3WHW2_9BACT</name>
<dbReference type="InterPro" id="IPR013486">
    <property type="entry name" value="SpoIID/LytB"/>
</dbReference>
<dbReference type="KEGG" id="epo:Epro_0554"/>
<dbReference type="EMBL" id="CP009498">
    <property type="protein sequence ID" value="AKL97933.1"/>
    <property type="molecule type" value="Genomic_DNA"/>
</dbReference>
<dbReference type="GO" id="GO:0030435">
    <property type="term" value="P:sporulation resulting in formation of a cellular spore"/>
    <property type="evidence" value="ECO:0007669"/>
    <property type="project" value="InterPro"/>
</dbReference>
<dbReference type="PANTHER" id="PTHR30032:SF4">
    <property type="entry name" value="AMIDASE ENHANCER"/>
    <property type="match status" value="1"/>
</dbReference>
<evidence type="ECO:0000313" key="4">
    <source>
        <dbReference type="Proteomes" id="UP000035337"/>
    </source>
</evidence>
<dbReference type="Pfam" id="PF08486">
    <property type="entry name" value="SpoIID"/>
    <property type="match status" value="1"/>
</dbReference>
<feature type="domain" description="Sporulation stage II protein D amidase enhancer LytB N-terminal" evidence="2">
    <location>
        <begin position="125"/>
        <end position="214"/>
    </location>
</feature>
<dbReference type="RefSeq" id="WP_052570398.1">
    <property type="nucleotide sequence ID" value="NZ_CP009498.1"/>
</dbReference>
<accession>A0A0G3WHW2</accession>
<dbReference type="InterPro" id="IPR013693">
    <property type="entry name" value="SpoIID/LytB_N"/>
</dbReference>
<dbReference type="PANTHER" id="PTHR30032">
    <property type="entry name" value="N-ACETYLMURAMOYL-L-ALANINE AMIDASE-RELATED"/>
    <property type="match status" value="1"/>
</dbReference>
<dbReference type="Proteomes" id="UP000035337">
    <property type="component" value="Chromosome"/>
</dbReference>
<protein>
    <submittedName>
        <fullName evidence="3">Stage II sporulation-related protein</fullName>
    </submittedName>
</protein>
<dbReference type="PROSITE" id="PS51257">
    <property type="entry name" value="PROKAR_LIPOPROTEIN"/>
    <property type="match status" value="1"/>
</dbReference>
<organism evidence="3 4">
    <name type="scientific">Endomicrobium proavitum</name>
    <dbReference type="NCBI Taxonomy" id="1408281"/>
    <lineage>
        <taxon>Bacteria</taxon>
        <taxon>Pseudomonadati</taxon>
        <taxon>Elusimicrobiota</taxon>
        <taxon>Endomicrobiia</taxon>
        <taxon>Endomicrobiales</taxon>
        <taxon>Endomicrobiaceae</taxon>
        <taxon>Endomicrobium</taxon>
    </lineage>
</organism>
<dbReference type="OrthoDB" id="9794671at2"/>
<feature type="signal peptide" evidence="1">
    <location>
        <begin position="1"/>
        <end position="23"/>
    </location>
</feature>
<sequence>MIKKIFLLLLPIFAVLFSSCLSTQVKQSNISFSSEVENKYVRIGIVLNTAYFTVSSAKTISVTDASGKKLTLSKGNVKFSYYSNGKLGFNDESLSFPVKIESANNVIYVNKKAYRGSLVINKDGDSVNVINVLPVEDYIKGVLPKEANAGWHAEALKTQAVISRTYTLANLGKHKDKGFDMCSTTHCQVYAGAEVETAATNKAVSQTEGQVLTYNGKFANTFFHANCGGHTEDPKYVWDTKDTPEYLKGVKCGYCKNAPHSSWEQSLDESFIRSKLSAAGFNVGIIKSIKVKGETPAGSAKEIVINGSKNTVTINAYKFRLAVDAWKIKSVTFDGIKKSDDNFIFKGHGWGHKVGLCQWGAKGMAESGKNYQKILKHFYPGTKLEKVQYK</sequence>
<proteinExistence type="predicted"/>
<evidence type="ECO:0000259" key="2">
    <source>
        <dbReference type="Pfam" id="PF08486"/>
    </source>
</evidence>
<gene>
    <name evidence="3" type="primary">lytB</name>
    <name evidence="3" type="ORF">Epro_0554</name>
</gene>
<dbReference type="GO" id="GO:0030288">
    <property type="term" value="C:outer membrane-bounded periplasmic space"/>
    <property type="evidence" value="ECO:0007669"/>
    <property type="project" value="TreeGrafter"/>
</dbReference>
<feature type="chain" id="PRO_5005186138" evidence="1">
    <location>
        <begin position="24"/>
        <end position="390"/>
    </location>
</feature>
<dbReference type="STRING" id="1408281.Epro_0554"/>
<dbReference type="AlphaFoldDB" id="A0A0G3WHW2"/>